<dbReference type="Proteomes" id="UP001367676">
    <property type="component" value="Unassembled WGS sequence"/>
</dbReference>
<feature type="region of interest" description="Disordered" evidence="1">
    <location>
        <begin position="1"/>
        <end position="73"/>
    </location>
</feature>
<feature type="compositionally biased region" description="Basic and acidic residues" evidence="1">
    <location>
        <begin position="180"/>
        <end position="190"/>
    </location>
</feature>
<dbReference type="InterPro" id="IPR056429">
    <property type="entry name" value="PH_CMIP"/>
</dbReference>
<name>A0AAN9THE7_9HEMI</name>
<evidence type="ECO:0000313" key="3">
    <source>
        <dbReference type="EMBL" id="KAK7571802.1"/>
    </source>
</evidence>
<organism evidence="3 4">
    <name type="scientific">Parthenolecanium corni</name>
    <dbReference type="NCBI Taxonomy" id="536013"/>
    <lineage>
        <taxon>Eukaryota</taxon>
        <taxon>Metazoa</taxon>
        <taxon>Ecdysozoa</taxon>
        <taxon>Arthropoda</taxon>
        <taxon>Hexapoda</taxon>
        <taxon>Insecta</taxon>
        <taxon>Pterygota</taxon>
        <taxon>Neoptera</taxon>
        <taxon>Paraneoptera</taxon>
        <taxon>Hemiptera</taxon>
        <taxon>Sternorrhyncha</taxon>
        <taxon>Coccoidea</taxon>
        <taxon>Coccidae</taxon>
        <taxon>Parthenolecanium</taxon>
    </lineage>
</organism>
<feature type="compositionally biased region" description="Polar residues" evidence="1">
    <location>
        <begin position="37"/>
        <end position="73"/>
    </location>
</feature>
<protein>
    <recommendedName>
        <fullName evidence="2">C-Maf-inducing protein PH domain-containing protein</fullName>
    </recommendedName>
</protein>
<accession>A0AAN9THE7</accession>
<feature type="region of interest" description="Disordered" evidence="1">
    <location>
        <begin position="169"/>
        <end position="235"/>
    </location>
</feature>
<feature type="compositionally biased region" description="Basic and acidic residues" evidence="1">
    <location>
        <begin position="209"/>
        <end position="225"/>
    </location>
</feature>
<dbReference type="EMBL" id="JBBCAQ010000038">
    <property type="protein sequence ID" value="KAK7571802.1"/>
    <property type="molecule type" value="Genomic_DNA"/>
</dbReference>
<evidence type="ECO:0000313" key="4">
    <source>
        <dbReference type="Proteomes" id="UP001367676"/>
    </source>
</evidence>
<dbReference type="Pfam" id="PF23066">
    <property type="entry name" value="PH_21"/>
    <property type="match status" value="1"/>
</dbReference>
<evidence type="ECO:0000256" key="1">
    <source>
        <dbReference type="SAM" id="MobiDB-lite"/>
    </source>
</evidence>
<comment type="caution">
    <text evidence="3">The sequence shown here is derived from an EMBL/GenBank/DDBJ whole genome shotgun (WGS) entry which is preliminary data.</text>
</comment>
<evidence type="ECO:0000259" key="2">
    <source>
        <dbReference type="Pfam" id="PF23066"/>
    </source>
</evidence>
<gene>
    <name evidence="3" type="ORF">V9T40_014274</name>
</gene>
<reference evidence="3 4" key="1">
    <citation type="submission" date="2024-03" db="EMBL/GenBank/DDBJ databases">
        <title>Adaptation during the transition from Ophiocordyceps entomopathogen to insect associate is accompanied by gene loss and intensified selection.</title>
        <authorList>
            <person name="Ward C.M."/>
            <person name="Onetto C.A."/>
            <person name="Borneman A.R."/>
        </authorList>
    </citation>
    <scope>NUCLEOTIDE SEQUENCE [LARGE SCALE GENOMIC DNA]</scope>
    <source>
        <strain evidence="3">AWRI1</strain>
        <tissue evidence="3">Single Adult Female</tissue>
    </source>
</reference>
<sequence>MQKSPIKSSSKSKDEVRPRPPNLLDDSATPKDVLNGLSPTDMVNGTTPAELINGSSQPDLVNDSSSPALPNGSTPSHLLIGSVICDSLNGDEDLPLTPKSIEDDESIGLDMAPLTPTTIEPENLTLDTSSQSSDSKCVISDNEITFLIENLAVESDHFEKVSTETVDIASLLPLSESEDNERTPEERSKGEDDDGEEHSSSGSNTSSSMDHENTAEVEAPNKGDESPTSVKWGENKRRQSLMMKYTLKNNLENSAKDLLKNVGIADEKLKNGAPDAYENGSLLAPDSEMNSWASSCANLSPVGPRFKLIKEGDAQVCFLDHTRTVISKILSFKFLRYFESQHLYLNETKISPKHVSFQYIL</sequence>
<feature type="domain" description="C-Maf-inducing protein PH" evidence="2">
    <location>
        <begin position="305"/>
        <end position="353"/>
    </location>
</feature>
<keyword evidence="4" id="KW-1185">Reference proteome</keyword>
<dbReference type="AlphaFoldDB" id="A0AAN9THE7"/>
<proteinExistence type="predicted"/>